<dbReference type="InterPro" id="IPR050121">
    <property type="entry name" value="Cytochrome_P450_monoxygenase"/>
</dbReference>
<dbReference type="InterPro" id="IPR001128">
    <property type="entry name" value="Cyt_P450"/>
</dbReference>
<accession>A0ABP0D1V4</accession>
<dbReference type="PRINTS" id="PR00385">
    <property type="entry name" value="P450"/>
</dbReference>
<dbReference type="PANTHER" id="PTHR24305">
    <property type="entry name" value="CYTOCHROME P450"/>
    <property type="match status" value="1"/>
</dbReference>
<comment type="similarity">
    <text evidence="1">Belongs to the cytochrome P450 family.</text>
</comment>
<evidence type="ECO:0000313" key="5">
    <source>
        <dbReference type="EMBL" id="CAK7237797.1"/>
    </source>
</evidence>
<dbReference type="EMBL" id="CAWUHC010000208">
    <property type="protein sequence ID" value="CAK7237797.1"/>
    <property type="molecule type" value="Genomic_DNA"/>
</dbReference>
<keyword evidence="4" id="KW-0408">Iron</keyword>
<organism evidence="5 6">
    <name type="scientific">Sporothrix bragantina</name>
    <dbReference type="NCBI Taxonomy" id="671064"/>
    <lineage>
        <taxon>Eukaryota</taxon>
        <taxon>Fungi</taxon>
        <taxon>Dikarya</taxon>
        <taxon>Ascomycota</taxon>
        <taxon>Pezizomycotina</taxon>
        <taxon>Sordariomycetes</taxon>
        <taxon>Sordariomycetidae</taxon>
        <taxon>Ophiostomatales</taxon>
        <taxon>Ophiostomataceae</taxon>
        <taxon>Sporothrix</taxon>
    </lineage>
</organism>
<feature type="non-terminal residue" evidence="5">
    <location>
        <position position="206"/>
    </location>
</feature>
<dbReference type="InterPro" id="IPR036396">
    <property type="entry name" value="Cyt_P450_sf"/>
</dbReference>
<keyword evidence="2" id="KW-0349">Heme</keyword>
<evidence type="ECO:0000256" key="3">
    <source>
        <dbReference type="ARBA" id="ARBA00022723"/>
    </source>
</evidence>
<keyword evidence="6" id="KW-1185">Reference proteome</keyword>
<proteinExistence type="inferred from homology"/>
<dbReference type="InterPro" id="IPR002401">
    <property type="entry name" value="Cyt_P450_E_grp-I"/>
</dbReference>
<dbReference type="Pfam" id="PF00067">
    <property type="entry name" value="p450"/>
    <property type="match status" value="1"/>
</dbReference>
<evidence type="ECO:0000256" key="2">
    <source>
        <dbReference type="ARBA" id="ARBA00022617"/>
    </source>
</evidence>
<dbReference type="PANTHER" id="PTHR24305:SF166">
    <property type="entry name" value="CYTOCHROME P450 12A4, MITOCHONDRIAL-RELATED"/>
    <property type="match status" value="1"/>
</dbReference>
<sequence length="206" mass="23458">MSSVLKYEVYIQSCLTLLLQKLGKYADAGDVVDMSTWTNAFAFDVVVEAMNLIGAGADTTSIGMRTCIYFVAMHDNVYSRLQQEIDNFYEENKLDRPITYLETQKLPYLQAVIKEATRLLPSIVFQLLRHTPPDFEVRGVKIPVNTPIGISPLAQNRDQDIWGKDADDFRPDRWLENEEQTKYFDRSTMTFGGSGPRMCIGRNIAL</sequence>
<dbReference type="Proteomes" id="UP001642406">
    <property type="component" value="Unassembled WGS sequence"/>
</dbReference>
<name>A0ABP0D1V4_9PEZI</name>
<gene>
    <name evidence="5" type="ORF">SBRCBS47491_010151</name>
</gene>
<evidence type="ECO:0000256" key="4">
    <source>
        <dbReference type="ARBA" id="ARBA00023004"/>
    </source>
</evidence>
<comment type="caution">
    <text evidence="5">The sequence shown here is derived from an EMBL/GenBank/DDBJ whole genome shotgun (WGS) entry which is preliminary data.</text>
</comment>
<dbReference type="SUPFAM" id="SSF48264">
    <property type="entry name" value="Cytochrome P450"/>
    <property type="match status" value="1"/>
</dbReference>
<reference evidence="5 6" key="1">
    <citation type="submission" date="2024-01" db="EMBL/GenBank/DDBJ databases">
        <authorList>
            <person name="Allen C."/>
            <person name="Tagirdzhanova G."/>
        </authorList>
    </citation>
    <scope>NUCLEOTIDE SEQUENCE [LARGE SCALE GENOMIC DNA]</scope>
</reference>
<evidence type="ECO:0008006" key="7">
    <source>
        <dbReference type="Google" id="ProtNLM"/>
    </source>
</evidence>
<keyword evidence="3" id="KW-0479">Metal-binding</keyword>
<dbReference type="PRINTS" id="PR00463">
    <property type="entry name" value="EP450I"/>
</dbReference>
<dbReference type="Gene3D" id="1.10.630.10">
    <property type="entry name" value="Cytochrome P450"/>
    <property type="match status" value="1"/>
</dbReference>
<evidence type="ECO:0000256" key="1">
    <source>
        <dbReference type="ARBA" id="ARBA00010617"/>
    </source>
</evidence>
<protein>
    <recommendedName>
        <fullName evidence="7">Cytochrome P450</fullName>
    </recommendedName>
</protein>
<evidence type="ECO:0000313" key="6">
    <source>
        <dbReference type="Proteomes" id="UP001642406"/>
    </source>
</evidence>